<dbReference type="EMBL" id="CABHNA010000040">
    <property type="protein sequence ID" value="VUX02754.1"/>
    <property type="molecule type" value="Genomic_DNA"/>
</dbReference>
<dbReference type="Proteomes" id="UP000363661">
    <property type="component" value="Unassembled WGS sequence"/>
</dbReference>
<gene>
    <name evidence="1" type="ORF">RTSSTS7063_00976</name>
</gene>
<proteinExistence type="predicted"/>
<protein>
    <submittedName>
        <fullName evidence="1">Uncharacterized protein</fullName>
    </submittedName>
</protein>
<evidence type="ECO:0000313" key="2">
    <source>
        <dbReference type="Proteomes" id="UP000363661"/>
    </source>
</evidence>
<organism evidence="1 2">
    <name type="scientific">[Ruminococcus] torques</name>
    <dbReference type="NCBI Taxonomy" id="33039"/>
    <lineage>
        <taxon>Bacteria</taxon>
        <taxon>Bacillati</taxon>
        <taxon>Bacillota</taxon>
        <taxon>Clostridia</taxon>
        <taxon>Lachnospirales</taxon>
        <taxon>Lachnospiraceae</taxon>
        <taxon>Mediterraneibacter</taxon>
    </lineage>
</organism>
<keyword evidence="2" id="KW-1185">Reference proteome</keyword>
<accession>A0A564T6L7</accession>
<evidence type="ECO:0000313" key="1">
    <source>
        <dbReference type="EMBL" id="VUX02754.1"/>
    </source>
</evidence>
<sequence>MTKTTEKRLVQMPAVEHIKSIKQKLREAKSKYEHNTGASKPLTAYSLHKLLEEKELPTLAISALQNMFNPELNSKTIDVTMVAILCKLFDVNLSYVLALPEDQAMLPEYSSYNSAFQALTDPYYLGTFTGYMLRTAYATDTNADTCKQDTLRKNDSLVKCTIEMTNKNNHTTAEMIIHNQTTHVDGKEINCDSHLTGIPVHITRTNNIFINFVSEHGKYYTVMFDHQVFYNAPMYYREAIIMTSATGNQELPLVSKMVIFKNEVPQEYHKYILGLLSFNVSNIIISEDKLNSMKNIPEIARFCTEFSDHLNLHLRPYYVIPEAIIEQNPTTTMTPKELKKVLLLLRNESYSLAQIEVGNDSKASIIAKDIQQYHIPDNFNE</sequence>
<name>A0A564T6L7_9FIRM</name>
<dbReference type="RefSeq" id="WP_144366709.1">
    <property type="nucleotide sequence ID" value="NZ_CABHNA010000040.1"/>
</dbReference>
<reference evidence="1 2" key="1">
    <citation type="submission" date="2019-07" db="EMBL/GenBank/DDBJ databases">
        <authorList>
            <person name="Hibberd C M."/>
            <person name="Gehrig L. J."/>
            <person name="Chang H.-W."/>
            <person name="Venkatesh S."/>
        </authorList>
    </citation>
    <scope>NUCLEOTIDE SEQUENCE [LARGE SCALE GENOMIC DNA]</scope>
    <source>
        <strain evidence="1">Ruminococcus_torques_SSTS_Bg7063</strain>
    </source>
</reference>
<dbReference type="AlphaFoldDB" id="A0A564T6L7"/>